<reference evidence="2" key="1">
    <citation type="journal article" date="2019" name="Sci. Rep.">
        <title>Draft genome of Tanacetum cinerariifolium, the natural source of mosquito coil.</title>
        <authorList>
            <person name="Yamashiro T."/>
            <person name="Shiraishi A."/>
            <person name="Satake H."/>
            <person name="Nakayama K."/>
        </authorList>
    </citation>
    <scope>NUCLEOTIDE SEQUENCE</scope>
</reference>
<organism evidence="2">
    <name type="scientific">Tanacetum cinerariifolium</name>
    <name type="common">Dalmatian daisy</name>
    <name type="synonym">Chrysanthemum cinerariifolium</name>
    <dbReference type="NCBI Taxonomy" id="118510"/>
    <lineage>
        <taxon>Eukaryota</taxon>
        <taxon>Viridiplantae</taxon>
        <taxon>Streptophyta</taxon>
        <taxon>Embryophyta</taxon>
        <taxon>Tracheophyta</taxon>
        <taxon>Spermatophyta</taxon>
        <taxon>Magnoliopsida</taxon>
        <taxon>eudicotyledons</taxon>
        <taxon>Gunneridae</taxon>
        <taxon>Pentapetalae</taxon>
        <taxon>asterids</taxon>
        <taxon>campanulids</taxon>
        <taxon>Asterales</taxon>
        <taxon>Asteraceae</taxon>
        <taxon>Asteroideae</taxon>
        <taxon>Anthemideae</taxon>
        <taxon>Anthemidinae</taxon>
        <taxon>Tanacetum</taxon>
    </lineage>
</organism>
<evidence type="ECO:0000256" key="1">
    <source>
        <dbReference type="SAM" id="MobiDB-lite"/>
    </source>
</evidence>
<proteinExistence type="predicted"/>
<sequence>ISKDASRTQHKSSDKSAHAEEPSHTVDDSRVRQNQDYKTGHNDEQPEEEAAPKNNWFTKPECPLTPDHD</sequence>
<evidence type="ECO:0000313" key="2">
    <source>
        <dbReference type="EMBL" id="GEZ47423.1"/>
    </source>
</evidence>
<accession>A0A699IH97</accession>
<feature type="region of interest" description="Disordered" evidence="1">
    <location>
        <begin position="1"/>
        <end position="69"/>
    </location>
</feature>
<dbReference type="AlphaFoldDB" id="A0A699IH97"/>
<feature type="compositionally biased region" description="Basic and acidic residues" evidence="1">
    <location>
        <begin position="1"/>
        <end position="44"/>
    </location>
</feature>
<feature type="non-terminal residue" evidence="2">
    <location>
        <position position="1"/>
    </location>
</feature>
<comment type="caution">
    <text evidence="2">The sequence shown here is derived from an EMBL/GenBank/DDBJ whole genome shotgun (WGS) entry which is preliminary data.</text>
</comment>
<dbReference type="EMBL" id="BKCJ010283278">
    <property type="protein sequence ID" value="GEZ47423.1"/>
    <property type="molecule type" value="Genomic_DNA"/>
</dbReference>
<protein>
    <submittedName>
        <fullName evidence="2">Uncharacterized protein</fullName>
    </submittedName>
</protein>
<name>A0A699IH97_TANCI</name>
<gene>
    <name evidence="2" type="ORF">Tci_519396</name>
</gene>